<evidence type="ECO:0000313" key="3">
    <source>
        <dbReference type="Proteomes" id="UP000781932"/>
    </source>
</evidence>
<dbReference type="AlphaFoldDB" id="A0A9P6LIL1"/>
<organism evidence="2 3">
    <name type="scientific">Colletotrichum karsti</name>
    <dbReference type="NCBI Taxonomy" id="1095194"/>
    <lineage>
        <taxon>Eukaryota</taxon>
        <taxon>Fungi</taxon>
        <taxon>Dikarya</taxon>
        <taxon>Ascomycota</taxon>
        <taxon>Pezizomycotina</taxon>
        <taxon>Sordariomycetes</taxon>
        <taxon>Hypocreomycetidae</taxon>
        <taxon>Glomerellales</taxon>
        <taxon>Glomerellaceae</taxon>
        <taxon>Colletotrichum</taxon>
        <taxon>Colletotrichum boninense species complex</taxon>
    </lineage>
</organism>
<dbReference type="PRINTS" id="PR00081">
    <property type="entry name" value="GDHRDH"/>
</dbReference>
<dbReference type="Gene3D" id="3.40.50.720">
    <property type="entry name" value="NAD(P)-binding Rossmann-like Domain"/>
    <property type="match status" value="1"/>
</dbReference>
<dbReference type="InterPro" id="IPR002347">
    <property type="entry name" value="SDR_fam"/>
</dbReference>
<dbReference type="GO" id="GO:0016491">
    <property type="term" value="F:oxidoreductase activity"/>
    <property type="evidence" value="ECO:0007669"/>
    <property type="project" value="UniProtKB-KW"/>
</dbReference>
<dbReference type="RefSeq" id="XP_038743301.1">
    <property type="nucleotide sequence ID" value="XM_038891289.1"/>
</dbReference>
<sequence length="339" mass="36534">MSRYITAHQSPEGPGDSRPRAIQIIEDEDLRLKLQGKSVFITGANQGIGLETARALHATGATVYLGVRDLAKGQEAINDILASETSTGAPLHLIKISLDSLQSVRDAANTLQSQTDKLNILILNAGVMATPEGRTVDGFETQFGINHLSHFLLFRLLDPLLLAAVTPTFHSRVICVSSMAHRAGGIRFHDINFEEKGSYHPWVAYGQSKTANIYMANEIEKRYGGKGLHALSLHPGGIQTNLSQHLDQDTIAALGANPELQKQMKSVAQGAATSVYAAVSKEWEGRGGRYLSNCIEQGPAAETSGSMSTDEGHAQWAYDESAAAKLWAISCEMVGLVEE</sequence>
<dbReference type="Proteomes" id="UP000781932">
    <property type="component" value="Unassembled WGS sequence"/>
</dbReference>
<accession>A0A9P6LIL1</accession>
<dbReference type="InterPro" id="IPR036291">
    <property type="entry name" value="NAD(P)-bd_dom_sf"/>
</dbReference>
<comment type="caution">
    <text evidence="2">The sequence shown here is derived from an EMBL/GenBank/DDBJ whole genome shotgun (WGS) entry which is preliminary data.</text>
</comment>
<evidence type="ECO:0000313" key="2">
    <source>
        <dbReference type="EMBL" id="KAF9873840.1"/>
    </source>
</evidence>
<reference evidence="2" key="2">
    <citation type="submission" date="2020-11" db="EMBL/GenBank/DDBJ databases">
        <title>Whole genome sequencing of Colletotrichum sp.</title>
        <authorList>
            <person name="Li H."/>
        </authorList>
    </citation>
    <scope>NUCLEOTIDE SEQUENCE</scope>
    <source>
        <strain evidence="2">CkLH20</strain>
    </source>
</reference>
<keyword evidence="1" id="KW-0560">Oxidoreductase</keyword>
<gene>
    <name evidence="2" type="ORF">CkaCkLH20_08574</name>
</gene>
<dbReference type="GeneID" id="62164363"/>
<evidence type="ECO:0008006" key="4">
    <source>
        <dbReference type="Google" id="ProtNLM"/>
    </source>
</evidence>
<dbReference type="Pfam" id="PF00106">
    <property type="entry name" value="adh_short"/>
    <property type="match status" value="1"/>
</dbReference>
<proteinExistence type="predicted"/>
<evidence type="ECO:0000256" key="1">
    <source>
        <dbReference type="ARBA" id="ARBA00023002"/>
    </source>
</evidence>
<dbReference type="PANTHER" id="PTHR43157:SF31">
    <property type="entry name" value="PHOSPHATIDYLINOSITOL-GLYCAN BIOSYNTHESIS CLASS F PROTEIN"/>
    <property type="match status" value="1"/>
</dbReference>
<dbReference type="PANTHER" id="PTHR43157">
    <property type="entry name" value="PHOSPHATIDYLINOSITOL-GLYCAN BIOSYNTHESIS CLASS F PROTEIN-RELATED"/>
    <property type="match status" value="1"/>
</dbReference>
<protein>
    <recommendedName>
        <fullName evidence="4">Short-chain dehydrogenase</fullName>
    </recommendedName>
</protein>
<keyword evidence="3" id="KW-1185">Reference proteome</keyword>
<dbReference type="EMBL" id="JAATWM020000029">
    <property type="protein sequence ID" value="KAF9873840.1"/>
    <property type="molecule type" value="Genomic_DNA"/>
</dbReference>
<name>A0A9P6LIL1_9PEZI</name>
<reference evidence="2" key="1">
    <citation type="submission" date="2020-03" db="EMBL/GenBank/DDBJ databases">
        <authorList>
            <person name="He L."/>
        </authorList>
    </citation>
    <scope>NUCLEOTIDE SEQUENCE</scope>
    <source>
        <strain evidence="2">CkLH20</strain>
    </source>
</reference>
<dbReference type="OrthoDB" id="191139at2759"/>
<dbReference type="SUPFAM" id="SSF51735">
    <property type="entry name" value="NAD(P)-binding Rossmann-fold domains"/>
    <property type="match status" value="1"/>
</dbReference>